<comment type="caution">
    <text evidence="3">The sequence shown here is derived from an EMBL/GenBank/DDBJ whole genome shotgun (WGS) entry which is preliminary data.</text>
</comment>
<dbReference type="OrthoDB" id="9803968at2"/>
<protein>
    <submittedName>
        <fullName evidence="3">Long-chain fatty acid--CoA ligase</fullName>
    </submittedName>
</protein>
<dbReference type="Pfam" id="PF00501">
    <property type="entry name" value="AMP-binding"/>
    <property type="match status" value="1"/>
</dbReference>
<dbReference type="CDD" id="cd04433">
    <property type="entry name" value="AFD_class_I"/>
    <property type="match status" value="1"/>
</dbReference>
<organism evidence="3 4">
    <name type="scientific">Bailinhaonella thermotolerans</name>
    <dbReference type="NCBI Taxonomy" id="1070861"/>
    <lineage>
        <taxon>Bacteria</taxon>
        <taxon>Bacillati</taxon>
        <taxon>Actinomycetota</taxon>
        <taxon>Actinomycetes</taxon>
        <taxon>Streptosporangiales</taxon>
        <taxon>Streptosporangiaceae</taxon>
        <taxon>Bailinhaonella</taxon>
    </lineage>
</organism>
<reference evidence="3 4" key="1">
    <citation type="submission" date="2018-09" db="EMBL/GenBank/DDBJ databases">
        <title>YIM 75507 draft genome.</title>
        <authorList>
            <person name="Tang S."/>
            <person name="Feng Y."/>
        </authorList>
    </citation>
    <scope>NUCLEOTIDE SEQUENCE [LARGE SCALE GENOMIC DNA]</scope>
    <source>
        <strain evidence="3 4">YIM 75507</strain>
    </source>
</reference>
<dbReference type="PROSITE" id="PS00455">
    <property type="entry name" value="AMP_BINDING"/>
    <property type="match status" value="1"/>
</dbReference>
<dbReference type="RefSeq" id="WP_119926910.1">
    <property type="nucleotide sequence ID" value="NZ_QZEY01000004.1"/>
</dbReference>
<sequence>MDLFPHALLAALRDDPRRPAFEHGDRVVSRGEVLELTARIARGLREAGLGPGSALAVRTGVTPEAFAAHLAAHTLGCAVVALRPGFPAARLPHVFRSGIGALLLDPASAMPDVLAAAGPVPLLALGPYGGARDLLAGPGGGEITVTARRDDAAMVMFTSGSTGRPKGCATTYGALTAHWAWQPRTWSPLAAEFAASFGRYLLTGPFASTVIMEFLAPCLLGGGTAVIPVDDDGPLLPYAIERHRISGAVTTVPGLRRMLDRLRERSADLGSLRALVVVGSPLSPARLRSAVDLLGPVVYQGYGLTEAGSIAMLTPGDIARGPDRVLSSVGRPHRGVEVTVRDEADRELPPGRLGEVHVRSPYLMAGYRGDPETTRAVLRDGRLRTGDLGFLDEDGYLHLAGRVREVIRVNGSAVHAGPIERALSVHPDVAEAYVAGAADARTGEAVHAFVVPAPGRVPDPEALTDLVRAGLGPASAPATITPVSAVPLTPSGKPDKRALLHLLTP</sequence>
<evidence type="ECO:0000313" key="4">
    <source>
        <dbReference type="Proteomes" id="UP000265768"/>
    </source>
</evidence>
<dbReference type="AlphaFoldDB" id="A0A3A4B5H2"/>
<dbReference type="Gene3D" id="3.40.50.12780">
    <property type="entry name" value="N-terminal domain of ligase-like"/>
    <property type="match status" value="1"/>
</dbReference>
<feature type="domain" description="AMP-binding enzyme C-terminal" evidence="2">
    <location>
        <begin position="419"/>
        <end position="493"/>
    </location>
</feature>
<name>A0A3A4B5H2_9ACTN</name>
<evidence type="ECO:0000313" key="3">
    <source>
        <dbReference type="EMBL" id="RJL32662.1"/>
    </source>
</evidence>
<dbReference type="InterPro" id="IPR000873">
    <property type="entry name" value="AMP-dep_synth/lig_dom"/>
</dbReference>
<evidence type="ECO:0000259" key="2">
    <source>
        <dbReference type="Pfam" id="PF13193"/>
    </source>
</evidence>
<keyword evidence="4" id="KW-1185">Reference proteome</keyword>
<dbReference type="SUPFAM" id="SSF56801">
    <property type="entry name" value="Acetyl-CoA synthetase-like"/>
    <property type="match status" value="1"/>
</dbReference>
<dbReference type="Proteomes" id="UP000265768">
    <property type="component" value="Unassembled WGS sequence"/>
</dbReference>
<dbReference type="PANTHER" id="PTHR43767">
    <property type="entry name" value="LONG-CHAIN-FATTY-ACID--COA LIGASE"/>
    <property type="match status" value="1"/>
</dbReference>
<dbReference type="Pfam" id="PF13193">
    <property type="entry name" value="AMP-binding_C"/>
    <property type="match status" value="1"/>
</dbReference>
<dbReference type="Gene3D" id="3.30.300.30">
    <property type="match status" value="1"/>
</dbReference>
<dbReference type="EMBL" id="QZEY01000004">
    <property type="protein sequence ID" value="RJL32662.1"/>
    <property type="molecule type" value="Genomic_DNA"/>
</dbReference>
<dbReference type="InterPro" id="IPR025110">
    <property type="entry name" value="AMP-bd_C"/>
</dbReference>
<proteinExistence type="predicted"/>
<dbReference type="InterPro" id="IPR042099">
    <property type="entry name" value="ANL_N_sf"/>
</dbReference>
<feature type="domain" description="AMP-dependent synthetase/ligase" evidence="1">
    <location>
        <begin position="13"/>
        <end position="367"/>
    </location>
</feature>
<gene>
    <name evidence="3" type="ORF">D5H75_14270</name>
</gene>
<dbReference type="PANTHER" id="PTHR43767:SF1">
    <property type="entry name" value="NONRIBOSOMAL PEPTIDE SYNTHASE PES1 (EUROFUNG)-RELATED"/>
    <property type="match status" value="1"/>
</dbReference>
<dbReference type="GO" id="GO:0016878">
    <property type="term" value="F:acid-thiol ligase activity"/>
    <property type="evidence" value="ECO:0007669"/>
    <property type="project" value="UniProtKB-ARBA"/>
</dbReference>
<accession>A0A3A4B5H2</accession>
<dbReference type="InterPro" id="IPR050237">
    <property type="entry name" value="ATP-dep_AMP-bd_enzyme"/>
</dbReference>
<keyword evidence="3" id="KW-0436">Ligase</keyword>
<dbReference type="InterPro" id="IPR020845">
    <property type="entry name" value="AMP-binding_CS"/>
</dbReference>
<dbReference type="InterPro" id="IPR045851">
    <property type="entry name" value="AMP-bd_C_sf"/>
</dbReference>
<evidence type="ECO:0000259" key="1">
    <source>
        <dbReference type="Pfam" id="PF00501"/>
    </source>
</evidence>